<organism evidence="2">
    <name type="scientific">viral metagenome</name>
    <dbReference type="NCBI Taxonomy" id="1070528"/>
    <lineage>
        <taxon>unclassified sequences</taxon>
        <taxon>metagenomes</taxon>
        <taxon>organismal metagenomes</taxon>
    </lineage>
</organism>
<sequence length="308" mass="36311">MPIRYIKDEWLEEILTHCNDFGETETCNKYNINIETLHRYQRERRFRDTKQVKILLLDMETAFMEVRVWGLYKQRIPHTNIIADWHFLSWSAKFLFEANVQSDVLSPKEAVNKDDKRICESLWPLIDQADVLVGHNLCRFDLRKINTRFLLNGLKPPMPYLTIDTLKVAQRYFSFSSNRLDYLGKLFVNHGKIKTDYELWIRCAEGDKEALSLMERYNQEDVRLLEEVYLELRPWVKGHPNLALAIDAKEPCCPNCGGFEFEEGEGYYTTPQNRYISVRCKSCGSVNRKKESLITKEQRKSLIIPAAR</sequence>
<gene>
    <name evidence="2" type="ORF">MM415B03178_0006</name>
</gene>
<protein>
    <submittedName>
        <fullName evidence="2">Putative RNase_H superfamily protein</fullName>
    </submittedName>
</protein>
<proteinExistence type="predicted"/>
<dbReference type="Gene3D" id="3.30.420.10">
    <property type="entry name" value="Ribonuclease H-like superfamily/Ribonuclease H"/>
    <property type="match status" value="1"/>
</dbReference>
<name>A0A6M3LC96_9ZZZZ</name>
<feature type="domain" description="YprB ribonuclease H-like" evidence="1">
    <location>
        <begin position="113"/>
        <end position="230"/>
    </location>
</feature>
<accession>A0A6M3LC96</accession>
<dbReference type="EMBL" id="MT143037">
    <property type="protein sequence ID" value="QJA92093.1"/>
    <property type="molecule type" value="Genomic_DNA"/>
</dbReference>
<dbReference type="Pfam" id="PF13482">
    <property type="entry name" value="RNase_H_2"/>
    <property type="match status" value="1"/>
</dbReference>
<reference evidence="2" key="1">
    <citation type="submission" date="2020-03" db="EMBL/GenBank/DDBJ databases">
        <title>The deep terrestrial virosphere.</title>
        <authorList>
            <person name="Holmfeldt K."/>
            <person name="Nilsson E."/>
            <person name="Simone D."/>
            <person name="Lopez-Fernandez M."/>
            <person name="Wu X."/>
            <person name="de Brujin I."/>
            <person name="Lundin D."/>
            <person name="Andersson A."/>
            <person name="Bertilsson S."/>
            <person name="Dopson M."/>
        </authorList>
    </citation>
    <scope>NUCLEOTIDE SEQUENCE</scope>
    <source>
        <strain evidence="2">MM415B03178</strain>
    </source>
</reference>
<dbReference type="InterPro" id="IPR036397">
    <property type="entry name" value="RNaseH_sf"/>
</dbReference>
<dbReference type="InterPro" id="IPR038720">
    <property type="entry name" value="YprB_RNase_H-like_dom"/>
</dbReference>
<evidence type="ECO:0000313" key="2">
    <source>
        <dbReference type="EMBL" id="QJA92093.1"/>
    </source>
</evidence>
<evidence type="ECO:0000259" key="1">
    <source>
        <dbReference type="Pfam" id="PF13482"/>
    </source>
</evidence>
<dbReference type="AlphaFoldDB" id="A0A6M3LC96"/>
<dbReference type="SUPFAM" id="SSF53098">
    <property type="entry name" value="Ribonuclease H-like"/>
    <property type="match status" value="1"/>
</dbReference>
<dbReference type="GO" id="GO:0003676">
    <property type="term" value="F:nucleic acid binding"/>
    <property type="evidence" value="ECO:0007669"/>
    <property type="project" value="InterPro"/>
</dbReference>
<dbReference type="InterPro" id="IPR012337">
    <property type="entry name" value="RNaseH-like_sf"/>
</dbReference>